<sequence length="85" mass="9642">MKSIDESTAAKANSFNFFINLFDNGEFNELVVTQGVDGYQVELDNETYMCTLAQDSNHCWKLIKGSIPSFVISEITQRIDRKLSN</sequence>
<comment type="caution">
    <text evidence="2">The sequence shown here is derived from an EMBL/GenBank/DDBJ whole genome shotgun (WGS) entry which is preliminary data.</text>
</comment>
<reference evidence="2 3" key="1">
    <citation type="submission" date="2018-12" db="EMBL/GenBank/DDBJ databases">
        <title>The Draft Genome Sequence of the Soil Bacterium Pedobacter tournemirensis R1.</title>
        <authorList>
            <person name="He J."/>
        </authorList>
    </citation>
    <scope>NUCLEOTIDE SEQUENCE [LARGE SCALE GENOMIC DNA]</scope>
    <source>
        <strain evidence="2 3">R1</strain>
    </source>
</reference>
<dbReference type="RefSeq" id="WP_128767547.1">
    <property type="nucleotide sequence ID" value="NZ_RXOC01000001.1"/>
</dbReference>
<evidence type="ECO:0000313" key="2">
    <source>
        <dbReference type="EMBL" id="RXF72362.1"/>
    </source>
</evidence>
<keyword evidence="4" id="KW-1185">Reference proteome</keyword>
<gene>
    <name evidence="2" type="ORF">EKH83_01130</name>
    <name evidence="1" type="ORF">F1649_20060</name>
</gene>
<proteinExistence type="predicted"/>
<dbReference type="EMBL" id="RXOC01000001">
    <property type="protein sequence ID" value="RXF72362.1"/>
    <property type="molecule type" value="Genomic_DNA"/>
</dbReference>
<evidence type="ECO:0000313" key="3">
    <source>
        <dbReference type="Proteomes" id="UP000290848"/>
    </source>
</evidence>
<evidence type="ECO:0000313" key="1">
    <source>
        <dbReference type="EMBL" id="KAA8476411.1"/>
    </source>
</evidence>
<protein>
    <submittedName>
        <fullName evidence="2">Uncharacterized protein</fullName>
    </submittedName>
</protein>
<dbReference type="OrthoDB" id="797290at2"/>
<dbReference type="Proteomes" id="UP000290848">
    <property type="component" value="Unassembled WGS sequence"/>
</dbReference>
<name>A0A4V1KIZ0_9SPHI</name>
<evidence type="ECO:0000313" key="4">
    <source>
        <dbReference type="Proteomes" id="UP000322918"/>
    </source>
</evidence>
<dbReference type="AlphaFoldDB" id="A0A4V1KIZ0"/>
<dbReference type="EMBL" id="VWNE01000043">
    <property type="protein sequence ID" value="KAA8476411.1"/>
    <property type="molecule type" value="Genomic_DNA"/>
</dbReference>
<accession>A0A4V1KIZ0</accession>
<dbReference type="Proteomes" id="UP000322918">
    <property type="component" value="Unassembled WGS sequence"/>
</dbReference>
<reference evidence="1 4" key="2">
    <citation type="submission" date="2019-09" db="EMBL/GenBank/DDBJ databases">
        <title>Pararcticibacter amylolyticus gen. nov., sp. nov., isolated from a rottenly hemp rope, and reclassification of Pedobacter tournemirensis as Pararcticibacter tournemirensis comb. nov.</title>
        <authorList>
            <person name="Cai Y."/>
        </authorList>
    </citation>
    <scope>NUCLEOTIDE SEQUENCE [LARGE SCALE GENOMIC DNA]</scope>
    <source>
        <strain evidence="1 4">TF5-37.2-LB10</strain>
    </source>
</reference>
<organism evidence="2 3">
    <name type="scientific">Arcticibacter tournemirensis</name>
    <dbReference type="NCBI Taxonomy" id="699437"/>
    <lineage>
        <taxon>Bacteria</taxon>
        <taxon>Pseudomonadati</taxon>
        <taxon>Bacteroidota</taxon>
        <taxon>Sphingobacteriia</taxon>
        <taxon>Sphingobacteriales</taxon>
        <taxon>Sphingobacteriaceae</taxon>
        <taxon>Arcticibacter</taxon>
    </lineage>
</organism>